<gene>
    <name evidence="2" type="ORF">CLV99_3295</name>
</gene>
<keyword evidence="1" id="KW-1133">Transmembrane helix</keyword>
<evidence type="ECO:0000313" key="2">
    <source>
        <dbReference type="EMBL" id="TDQ76701.1"/>
    </source>
</evidence>
<comment type="caution">
    <text evidence="2">The sequence shown here is derived from an EMBL/GenBank/DDBJ whole genome shotgun (WGS) entry which is preliminary data.</text>
</comment>
<feature type="transmembrane region" description="Helical" evidence="1">
    <location>
        <begin position="26"/>
        <end position="51"/>
    </location>
</feature>
<keyword evidence="1" id="KW-0812">Transmembrane</keyword>
<keyword evidence="3" id="KW-1185">Reference proteome</keyword>
<evidence type="ECO:0000313" key="3">
    <source>
        <dbReference type="Proteomes" id="UP000295292"/>
    </source>
</evidence>
<organism evidence="2 3">
    <name type="scientific">Sphingobacterium yanglingense</name>
    <dbReference type="NCBI Taxonomy" id="1437280"/>
    <lineage>
        <taxon>Bacteria</taxon>
        <taxon>Pseudomonadati</taxon>
        <taxon>Bacteroidota</taxon>
        <taxon>Sphingobacteriia</taxon>
        <taxon>Sphingobacteriales</taxon>
        <taxon>Sphingobacteriaceae</taxon>
        <taxon>Sphingobacterium</taxon>
    </lineage>
</organism>
<reference evidence="2 3" key="1">
    <citation type="submission" date="2019-03" db="EMBL/GenBank/DDBJ databases">
        <title>Genomic Encyclopedia of Archaeal and Bacterial Type Strains, Phase II (KMG-II): from individual species to whole genera.</title>
        <authorList>
            <person name="Goeker M."/>
        </authorList>
    </citation>
    <scope>NUCLEOTIDE SEQUENCE [LARGE SCALE GENOMIC DNA]</scope>
    <source>
        <strain evidence="2 3">DSM 28353</strain>
    </source>
</reference>
<sequence length="135" mass="16520">MPPKPRNFDYGYLDLFNYFWSMKGKVIVSSFLTNLFSFGRASAVTVFPFIFVRNKVMSKDEHLINHERIHLVQALELLVLPFYLLYCVEFLIRFVYYRNVEDAYLNISFEREAYAQQSDLYYLRTRKIWNFRRYY</sequence>
<keyword evidence="1" id="KW-0472">Membrane</keyword>
<evidence type="ECO:0000256" key="1">
    <source>
        <dbReference type="SAM" id="Phobius"/>
    </source>
</evidence>
<evidence type="ECO:0008006" key="4">
    <source>
        <dbReference type="Google" id="ProtNLM"/>
    </source>
</evidence>
<name>A0A4R6WLF2_9SPHI</name>
<feature type="transmembrane region" description="Helical" evidence="1">
    <location>
        <begin position="71"/>
        <end position="96"/>
    </location>
</feature>
<dbReference type="EMBL" id="SNYV01000015">
    <property type="protein sequence ID" value="TDQ76701.1"/>
    <property type="molecule type" value="Genomic_DNA"/>
</dbReference>
<dbReference type="Proteomes" id="UP000295292">
    <property type="component" value="Unassembled WGS sequence"/>
</dbReference>
<accession>A0A4R6WLF2</accession>
<proteinExistence type="predicted"/>
<protein>
    <recommendedName>
        <fullName evidence="4">DUF4157 domain-containing protein</fullName>
    </recommendedName>
</protein>
<dbReference type="AlphaFoldDB" id="A0A4R6WLF2"/>